<keyword evidence="1" id="KW-1133">Transmembrane helix</keyword>
<organism evidence="4 5">
    <name type="scientific">Trichoderma lentiforme</name>
    <dbReference type="NCBI Taxonomy" id="1567552"/>
    <lineage>
        <taxon>Eukaryota</taxon>
        <taxon>Fungi</taxon>
        <taxon>Dikarya</taxon>
        <taxon>Ascomycota</taxon>
        <taxon>Pezizomycotina</taxon>
        <taxon>Sordariomycetes</taxon>
        <taxon>Hypocreomycetidae</taxon>
        <taxon>Hypocreales</taxon>
        <taxon>Hypocreaceae</taxon>
        <taxon>Trichoderma</taxon>
    </lineage>
</organism>
<protein>
    <recommendedName>
        <fullName evidence="6">Heterokaryon incompatibility domain-containing protein</fullName>
    </recommendedName>
</protein>
<dbReference type="PANTHER" id="PTHR10622:SF10">
    <property type="entry name" value="HET DOMAIN-CONTAINING PROTEIN"/>
    <property type="match status" value="1"/>
</dbReference>
<proteinExistence type="predicted"/>
<keyword evidence="5" id="KW-1185">Reference proteome</keyword>
<dbReference type="EMBL" id="QLNT01000017">
    <property type="protein sequence ID" value="KAF3066034.1"/>
    <property type="molecule type" value="Genomic_DNA"/>
</dbReference>
<dbReference type="InterPro" id="IPR010730">
    <property type="entry name" value="HET"/>
</dbReference>
<evidence type="ECO:0000313" key="4">
    <source>
        <dbReference type="EMBL" id="KAF3066034.1"/>
    </source>
</evidence>
<evidence type="ECO:0008006" key="6">
    <source>
        <dbReference type="Google" id="ProtNLM"/>
    </source>
</evidence>
<feature type="domain" description="DUF8212" evidence="3">
    <location>
        <begin position="240"/>
        <end position="263"/>
    </location>
</feature>
<evidence type="ECO:0000313" key="5">
    <source>
        <dbReference type="Proteomes" id="UP000801864"/>
    </source>
</evidence>
<feature type="transmembrane region" description="Helical" evidence="1">
    <location>
        <begin position="218"/>
        <end position="235"/>
    </location>
</feature>
<evidence type="ECO:0000256" key="1">
    <source>
        <dbReference type="SAM" id="Phobius"/>
    </source>
</evidence>
<keyword evidence="1" id="KW-0812">Transmembrane</keyword>
<dbReference type="PANTHER" id="PTHR10622">
    <property type="entry name" value="HET DOMAIN-CONTAINING PROTEIN"/>
    <property type="match status" value="1"/>
</dbReference>
<name>A0A9P5C953_9HYPO</name>
<keyword evidence="1" id="KW-0472">Membrane</keyword>
<gene>
    <name evidence="4" type="ORF">CFAM422_009325</name>
</gene>
<accession>A0A9P5C953</accession>
<evidence type="ECO:0000259" key="2">
    <source>
        <dbReference type="Pfam" id="PF06985"/>
    </source>
</evidence>
<sequence>MYLINTKTLQLQFFLHEAGHAASCSVGTKAAASSLPRYAILSHTWGANEVLFEDMMAKDRTAANKKSGYSKIEYGCRRAAADGFDYLWLDTCCIDKNSLADLSETINSMFRWYKTCSLCYVFLEDCQGPKPYQVSPRSTSVPRWFTRGWTLQELIAPNTIHFYSAKWVFLGTKADHMDGLSNVTGIDQYALGGGDLSKISVARRMSWMANRRTTRTEDMVYCLLGIFGITMPLLYGEGSKAFARLQKEIMKETDDQSIFAWKEEDGAAYRNSGERNGLLAYSPLSFASSTPVTKFYSPRPGARRTAVTSQGSVANLLLCQDSSSRSNDIFFAILDCPIGHMPGVLAGIRLKRKDAAGNDFIRVDTSQVFEFARCEKDGSLALEGFDPTKEQRELVEIKSRAVCRNWVPRTIRVLQSSVPQLPPGFWLVPPQNMSSSNEVSLQMVHPLKLWDSQNWLMQPSSAASLTPKTGAAQFKYKGKQYFLIFGAATVREGLRPWCAIEQSSGRVTLEQWFTQFKAEMDKPNGGARRSPEIDVKIRPAKVSGNDMFVMQLLTR</sequence>
<reference evidence="4 5" key="1">
    <citation type="submission" date="2018-06" db="EMBL/GenBank/DDBJ databases">
        <title>Genome analysis of cellulolytic fungus Trichoderma lentiforme CFAM-422.</title>
        <authorList>
            <person name="Steindorff A.S."/>
            <person name="Formighieri E.F."/>
            <person name="Midorikawa G.E.O."/>
            <person name="Tamietti M.S."/>
            <person name="Ramos E.Z."/>
            <person name="Silva A.S."/>
            <person name="Bon E.P.S."/>
            <person name="Mendes T.D."/>
            <person name="Damaso M.C.T."/>
            <person name="Favaro L.C.L."/>
        </authorList>
    </citation>
    <scope>NUCLEOTIDE SEQUENCE [LARGE SCALE GENOMIC DNA]</scope>
    <source>
        <strain evidence="4 5">CFAM-422</strain>
    </source>
</reference>
<dbReference type="Pfam" id="PF06985">
    <property type="entry name" value="HET"/>
    <property type="match status" value="1"/>
</dbReference>
<dbReference type="Proteomes" id="UP000801864">
    <property type="component" value="Unassembled WGS sequence"/>
</dbReference>
<comment type="caution">
    <text evidence="4">The sequence shown here is derived from an EMBL/GenBank/DDBJ whole genome shotgun (WGS) entry which is preliminary data.</text>
</comment>
<dbReference type="Pfam" id="PF26640">
    <property type="entry name" value="DUF8212"/>
    <property type="match status" value="1"/>
</dbReference>
<evidence type="ECO:0000259" key="3">
    <source>
        <dbReference type="Pfam" id="PF26640"/>
    </source>
</evidence>
<dbReference type="InterPro" id="IPR058525">
    <property type="entry name" value="DUF8212"/>
</dbReference>
<feature type="domain" description="Heterokaryon incompatibility" evidence="2">
    <location>
        <begin position="38"/>
        <end position="125"/>
    </location>
</feature>
<dbReference type="AlphaFoldDB" id="A0A9P5C953"/>